<protein>
    <submittedName>
        <fullName evidence="1">Uncharacterized protein</fullName>
    </submittedName>
</protein>
<accession>A0A1R3V0V6</accession>
<keyword evidence="2" id="KW-1185">Reference proteome</keyword>
<sequence>MDTQPLSAIKINTKNSRIFPSELGALSTDVMLVPGRRPKARPVQKLMETDIPRMNPVSGDTVAVMAAPGNVERGAGGYSPCCAAKSA</sequence>
<dbReference type="STRING" id="1631249.BQ8794_110283"/>
<evidence type="ECO:0000313" key="2">
    <source>
        <dbReference type="Proteomes" id="UP000188388"/>
    </source>
</evidence>
<organism evidence="1 2">
    <name type="scientific">Mesorhizobium prunaredense</name>
    <dbReference type="NCBI Taxonomy" id="1631249"/>
    <lineage>
        <taxon>Bacteria</taxon>
        <taxon>Pseudomonadati</taxon>
        <taxon>Pseudomonadota</taxon>
        <taxon>Alphaproteobacteria</taxon>
        <taxon>Hyphomicrobiales</taxon>
        <taxon>Phyllobacteriaceae</taxon>
        <taxon>Mesorhizobium</taxon>
    </lineage>
</organism>
<name>A0A1R3V0V6_9HYPH</name>
<dbReference type="AlphaFoldDB" id="A0A1R3V0V6"/>
<evidence type="ECO:0000313" key="1">
    <source>
        <dbReference type="EMBL" id="SIT53477.1"/>
    </source>
</evidence>
<reference evidence="2" key="1">
    <citation type="submission" date="2017-01" db="EMBL/GenBank/DDBJ databases">
        <authorList>
            <person name="Brunel B."/>
        </authorList>
    </citation>
    <scope>NUCLEOTIDE SEQUENCE [LARGE SCALE GENOMIC DNA]</scope>
</reference>
<gene>
    <name evidence="1" type="ORF">BQ8794_110283</name>
</gene>
<dbReference type="Proteomes" id="UP000188388">
    <property type="component" value="Unassembled WGS sequence"/>
</dbReference>
<dbReference type="EMBL" id="FTPD01000003">
    <property type="protein sequence ID" value="SIT53477.1"/>
    <property type="molecule type" value="Genomic_DNA"/>
</dbReference>
<proteinExistence type="predicted"/>